<evidence type="ECO:0000256" key="6">
    <source>
        <dbReference type="ARBA" id="ARBA00022989"/>
    </source>
</evidence>
<evidence type="ECO:0000256" key="1">
    <source>
        <dbReference type="ARBA" id="ARBA00004651"/>
    </source>
</evidence>
<evidence type="ECO:0000256" key="4">
    <source>
        <dbReference type="ARBA" id="ARBA00022679"/>
    </source>
</evidence>
<dbReference type="OrthoDB" id="9813729at2"/>
<dbReference type="InterPro" id="IPR038731">
    <property type="entry name" value="RgtA/B/C-like"/>
</dbReference>
<feature type="transmembrane region" description="Helical" evidence="8">
    <location>
        <begin position="276"/>
        <end position="297"/>
    </location>
</feature>
<dbReference type="eggNOG" id="COG1807">
    <property type="taxonomic scope" value="Bacteria"/>
</dbReference>
<comment type="caution">
    <text evidence="10">The sequence shown here is derived from an EMBL/GenBank/DDBJ whole genome shotgun (WGS) entry which is preliminary data.</text>
</comment>
<dbReference type="InterPro" id="IPR050297">
    <property type="entry name" value="LipidA_mod_glycosyltrf_83"/>
</dbReference>
<keyword evidence="11" id="KW-1185">Reference proteome</keyword>
<feature type="transmembrane region" description="Helical" evidence="8">
    <location>
        <begin position="151"/>
        <end position="182"/>
    </location>
</feature>
<sequence length="510" mass="58037">MKISPLAVLILICVLARMCIAALIEFGNDEVYYFTYALHLQSNYFDHPPGIAFLIRLSTLNLLFQNEFFVRLGPIICSCIGTYLSFKIGNLIRNERTGYYAALLYNTSIYSSIICGVFILPDSPQVVFWLCGIGLAIKIIILSQQKIPIPLLLWLLFGLTCGFCMMCKVHGIFLWFGLGIYILLFDRKLLGKPLLYLSAIISILVFSPVIIWNINNQFVTWNFHSNRINESVSLINLTTFIRAFLGQLFYNNPINVVLTGVALFHLRKSAFLNKNISRILMCLGLPIIIATVYISLFNNVLPHWSGPGFLTLSFIAAAYLDKIVITSPKRASLILKSSSILIITVMIAGISIINFYPGTLGKTKEKEFGKSDFTLDMWGWREFGKQYAVFVTQQKKLKTDIPEKIVCNKWFPAAHIDYYVARPLQNEVIGLGSLINLHHYVWLNQYKSGLKKGENAICMMPGNYPEDVCEVYKKYFSSIKLLKVFPLYRGGKRTKIIWVYLLSDYNGKKD</sequence>
<keyword evidence="7 8" id="KW-0472">Membrane</keyword>
<keyword evidence="5 8" id="KW-0812">Transmembrane</keyword>
<evidence type="ECO:0000313" key="11">
    <source>
        <dbReference type="Proteomes" id="UP000014174"/>
    </source>
</evidence>
<dbReference type="RefSeq" id="WP_016196641.1">
    <property type="nucleotide sequence ID" value="NZ_AQPN01000116.1"/>
</dbReference>
<feature type="transmembrane region" description="Helical" evidence="8">
    <location>
        <begin position="303"/>
        <end position="321"/>
    </location>
</feature>
<name>R9GWK9_9SPHI</name>
<dbReference type="GO" id="GO:0009103">
    <property type="term" value="P:lipopolysaccharide biosynthetic process"/>
    <property type="evidence" value="ECO:0007669"/>
    <property type="project" value="UniProtKB-ARBA"/>
</dbReference>
<evidence type="ECO:0000256" key="3">
    <source>
        <dbReference type="ARBA" id="ARBA00022676"/>
    </source>
</evidence>
<dbReference type="Proteomes" id="UP000014174">
    <property type="component" value="Unassembled WGS sequence"/>
</dbReference>
<dbReference type="GO" id="GO:0016763">
    <property type="term" value="F:pentosyltransferase activity"/>
    <property type="evidence" value="ECO:0007669"/>
    <property type="project" value="TreeGrafter"/>
</dbReference>
<gene>
    <name evidence="10" type="ORF">ADIARSV_3413</name>
</gene>
<dbReference type="STRING" id="1150600.ADIARSV_3413"/>
<feature type="transmembrane region" description="Helical" evidence="8">
    <location>
        <begin position="194"/>
        <end position="214"/>
    </location>
</feature>
<evidence type="ECO:0000256" key="5">
    <source>
        <dbReference type="ARBA" id="ARBA00022692"/>
    </source>
</evidence>
<reference evidence="10 11" key="1">
    <citation type="journal article" date="2013" name="Genome Announc.">
        <title>Draft Genome Sequence of Arcticibacter svalbardensis Strain MN12-7T, a Member of the Family Sphingobacteriaceae Isolated from an Arctic Soil Sample.</title>
        <authorList>
            <person name="Shivaji S."/>
            <person name="Ara S."/>
            <person name="Prasad S."/>
            <person name="Manasa B.P."/>
            <person name="Begum Z."/>
            <person name="Singh A."/>
            <person name="Kumar Pinnaka A."/>
        </authorList>
    </citation>
    <scope>NUCLEOTIDE SEQUENCE [LARGE SCALE GENOMIC DNA]</scope>
    <source>
        <strain evidence="10 11">MN12-7</strain>
    </source>
</reference>
<proteinExistence type="predicted"/>
<feature type="domain" description="Glycosyltransferase RgtA/B/C/D-like" evidence="9">
    <location>
        <begin position="46"/>
        <end position="212"/>
    </location>
</feature>
<dbReference type="PANTHER" id="PTHR33908">
    <property type="entry name" value="MANNOSYLTRANSFERASE YKCB-RELATED"/>
    <property type="match status" value="1"/>
</dbReference>
<protein>
    <recommendedName>
        <fullName evidence="9">Glycosyltransferase RgtA/B/C/D-like domain-containing protein</fullName>
    </recommendedName>
</protein>
<feature type="transmembrane region" description="Helical" evidence="8">
    <location>
        <begin position="98"/>
        <end position="120"/>
    </location>
</feature>
<feature type="transmembrane region" description="Helical" evidence="8">
    <location>
        <begin position="68"/>
        <end position="86"/>
    </location>
</feature>
<keyword evidence="4" id="KW-0808">Transferase</keyword>
<dbReference type="Pfam" id="PF13231">
    <property type="entry name" value="PMT_2"/>
    <property type="match status" value="1"/>
</dbReference>
<evidence type="ECO:0000256" key="7">
    <source>
        <dbReference type="ARBA" id="ARBA00023136"/>
    </source>
</evidence>
<comment type="subcellular location">
    <subcellularLocation>
        <location evidence="1">Cell membrane</location>
        <topology evidence="1">Multi-pass membrane protein</topology>
    </subcellularLocation>
</comment>
<accession>R9GWK9</accession>
<keyword evidence="6 8" id="KW-1133">Transmembrane helix</keyword>
<dbReference type="PANTHER" id="PTHR33908:SF11">
    <property type="entry name" value="MEMBRANE PROTEIN"/>
    <property type="match status" value="1"/>
</dbReference>
<evidence type="ECO:0000313" key="10">
    <source>
        <dbReference type="EMBL" id="EOR93334.1"/>
    </source>
</evidence>
<evidence type="ECO:0000256" key="2">
    <source>
        <dbReference type="ARBA" id="ARBA00022475"/>
    </source>
</evidence>
<evidence type="ECO:0000256" key="8">
    <source>
        <dbReference type="SAM" id="Phobius"/>
    </source>
</evidence>
<organism evidence="10 11">
    <name type="scientific">Arcticibacter svalbardensis MN12-7</name>
    <dbReference type="NCBI Taxonomy" id="1150600"/>
    <lineage>
        <taxon>Bacteria</taxon>
        <taxon>Pseudomonadati</taxon>
        <taxon>Bacteroidota</taxon>
        <taxon>Sphingobacteriia</taxon>
        <taxon>Sphingobacteriales</taxon>
        <taxon>Sphingobacteriaceae</taxon>
        <taxon>Arcticibacter</taxon>
    </lineage>
</organism>
<feature type="transmembrane region" description="Helical" evidence="8">
    <location>
        <begin position="126"/>
        <end position="144"/>
    </location>
</feature>
<evidence type="ECO:0000259" key="9">
    <source>
        <dbReference type="Pfam" id="PF13231"/>
    </source>
</evidence>
<dbReference type="EMBL" id="AQPN01000116">
    <property type="protein sequence ID" value="EOR93334.1"/>
    <property type="molecule type" value="Genomic_DNA"/>
</dbReference>
<dbReference type="GO" id="GO:0005886">
    <property type="term" value="C:plasma membrane"/>
    <property type="evidence" value="ECO:0007669"/>
    <property type="project" value="UniProtKB-SubCell"/>
</dbReference>
<keyword evidence="2" id="KW-1003">Cell membrane</keyword>
<keyword evidence="3" id="KW-0328">Glycosyltransferase</keyword>
<feature type="transmembrane region" description="Helical" evidence="8">
    <location>
        <begin position="333"/>
        <end position="356"/>
    </location>
</feature>
<dbReference type="AlphaFoldDB" id="R9GWK9"/>